<organism evidence="11 12">
    <name type="scientific">Camellia sinensis var. sinensis</name>
    <name type="common">China tea</name>
    <dbReference type="NCBI Taxonomy" id="542762"/>
    <lineage>
        <taxon>Eukaryota</taxon>
        <taxon>Viridiplantae</taxon>
        <taxon>Streptophyta</taxon>
        <taxon>Embryophyta</taxon>
        <taxon>Tracheophyta</taxon>
        <taxon>Spermatophyta</taxon>
        <taxon>Magnoliopsida</taxon>
        <taxon>eudicotyledons</taxon>
        <taxon>Gunneridae</taxon>
        <taxon>Pentapetalae</taxon>
        <taxon>asterids</taxon>
        <taxon>Ericales</taxon>
        <taxon>Theaceae</taxon>
        <taxon>Camellia</taxon>
    </lineage>
</organism>
<evidence type="ECO:0000256" key="9">
    <source>
        <dbReference type="ARBA" id="ARBA00030615"/>
    </source>
</evidence>
<evidence type="ECO:0000256" key="1">
    <source>
        <dbReference type="ARBA" id="ARBA00004496"/>
    </source>
</evidence>
<dbReference type="SUPFAM" id="SSF50249">
    <property type="entry name" value="Nucleic acid-binding proteins"/>
    <property type="match status" value="1"/>
</dbReference>
<proteinExistence type="inferred from homology"/>
<dbReference type="InterPro" id="IPR049469">
    <property type="entry name" value="RRP40_KH-I"/>
</dbReference>
<dbReference type="SUPFAM" id="SSF110324">
    <property type="entry name" value="Ribosomal L27 protein-like"/>
    <property type="match status" value="1"/>
</dbReference>
<dbReference type="Gene3D" id="2.40.50.140">
    <property type="entry name" value="Nucleic acid-binding proteins"/>
    <property type="match status" value="1"/>
</dbReference>
<dbReference type="STRING" id="542762.A0A4S4EUJ8"/>
<dbReference type="GO" id="GO:0000177">
    <property type="term" value="C:cytoplasmic exosome (RNase complex)"/>
    <property type="evidence" value="ECO:0007669"/>
    <property type="project" value="TreeGrafter"/>
</dbReference>
<dbReference type="InterPro" id="IPR012340">
    <property type="entry name" value="NA-bd_OB-fold"/>
</dbReference>
<dbReference type="InterPro" id="IPR026699">
    <property type="entry name" value="Exosome_RNA_bind1/RRP40/RRP4"/>
</dbReference>
<evidence type="ECO:0000256" key="7">
    <source>
        <dbReference type="ARBA" id="ARBA00022884"/>
    </source>
</evidence>
<keyword evidence="12" id="KW-1185">Reference proteome</keyword>
<evidence type="ECO:0000256" key="6">
    <source>
        <dbReference type="ARBA" id="ARBA00022835"/>
    </source>
</evidence>
<comment type="caution">
    <text evidence="11">The sequence shown here is derived from an EMBL/GenBank/DDBJ whole genome shotgun (WGS) entry which is preliminary data.</text>
</comment>
<sequence>MEANLSNSPSSFVDQSVVPGDVVLDLSSMANQTIKLGGGLHQDCDAISVMKAGKLRFVKPNKYWVESFQKRNESRVSWYRPRFHVGKGVGFKGGFKATYLGLDKAQNIVNLVGKHRRGLTDVARGLGYVESEVGLVGQEFAQPNPGGSASGKPSNTNLDLSRVFALLRDRVGCCLIVNALGVLVEDTPLHERVASGWPVGMSPSSGSAVTGSQLYHAQLHQVGAMLEGQSHDEGGCKDRREAVDTQTEGRWADVADELALVVGPKVPCSGEVGVDVREEDDVSVTETEFQGEGCPSPVEVLHWVLSCINEDSWRDGAPTRDVVEPMKHDGKAIEDSWRDGAPTRDVYVPCVGDNVLGIVVDSKADNFLVDIKGPALAFLPVLSFEGGTRRNIPKFEVGTLIYVRVVKANMGMNPELSCTDATGKAAEYGPLKDGFTFESSTGLARMLLSSPTCPVLEGLGKKLSFEIAVGLNGRVWVNAEAPSTVILVSNAIMNSDSLSGVQQKIMVEKLLQRVQ</sequence>
<dbReference type="CDD" id="cd22526">
    <property type="entry name" value="KH-I_Rrp40"/>
    <property type="match status" value="1"/>
</dbReference>
<dbReference type="GO" id="GO:0071034">
    <property type="term" value="P:CUT catabolic process"/>
    <property type="evidence" value="ECO:0007669"/>
    <property type="project" value="TreeGrafter"/>
</dbReference>
<dbReference type="SUPFAM" id="SSF54791">
    <property type="entry name" value="Eukaryotic type KH-domain (KH-domain type I)"/>
    <property type="match status" value="1"/>
</dbReference>
<dbReference type="GO" id="GO:0071038">
    <property type="term" value="P:TRAMP-dependent tRNA surveillance pathway"/>
    <property type="evidence" value="ECO:0007669"/>
    <property type="project" value="TreeGrafter"/>
</dbReference>
<comment type="similarity">
    <text evidence="3">Belongs to the RRP40 family.</text>
</comment>
<comment type="subcellular location">
    <subcellularLocation>
        <location evidence="1">Cytoplasm</location>
    </subcellularLocation>
    <subcellularLocation>
        <location evidence="2">Nucleus</location>
        <location evidence="2">Nucleolus</location>
    </subcellularLocation>
</comment>
<evidence type="ECO:0000256" key="5">
    <source>
        <dbReference type="ARBA" id="ARBA00022552"/>
    </source>
</evidence>
<dbReference type="GO" id="GO:0071035">
    <property type="term" value="P:nuclear polyadenylation-dependent rRNA catabolic process"/>
    <property type="evidence" value="ECO:0007669"/>
    <property type="project" value="TreeGrafter"/>
</dbReference>
<dbReference type="GO" id="GO:0003723">
    <property type="term" value="F:RNA binding"/>
    <property type="evidence" value="ECO:0007669"/>
    <property type="project" value="UniProtKB-KW"/>
</dbReference>
<dbReference type="InterPro" id="IPR004088">
    <property type="entry name" value="KH_dom_type_1"/>
</dbReference>
<dbReference type="AlphaFoldDB" id="A0A4S4EUJ8"/>
<accession>A0A4S4EUJ8</accession>
<dbReference type="GO" id="GO:0034475">
    <property type="term" value="P:U4 snRNA 3'-end processing"/>
    <property type="evidence" value="ECO:0007669"/>
    <property type="project" value="TreeGrafter"/>
</dbReference>
<dbReference type="InterPro" id="IPR036612">
    <property type="entry name" value="KH_dom_type_1_sf"/>
</dbReference>
<keyword evidence="6" id="KW-0271">Exosome</keyword>
<evidence type="ECO:0000256" key="2">
    <source>
        <dbReference type="ARBA" id="ARBA00004604"/>
    </source>
</evidence>
<dbReference type="FunFam" id="2.40.50.140:FF:000127">
    <property type="entry name" value="Exosome complex component RRP40"/>
    <property type="match status" value="1"/>
</dbReference>
<keyword evidence="8" id="KW-0539">Nucleus</keyword>
<dbReference type="PANTHER" id="PTHR21321:SF1">
    <property type="entry name" value="EXOSOME COMPLEX COMPONENT RRP40"/>
    <property type="match status" value="1"/>
</dbReference>
<evidence type="ECO:0000313" key="12">
    <source>
        <dbReference type="Proteomes" id="UP000306102"/>
    </source>
</evidence>
<dbReference type="InterPro" id="IPR037319">
    <property type="entry name" value="Rrp40_S1"/>
</dbReference>
<dbReference type="GO" id="GO:0005730">
    <property type="term" value="C:nucleolus"/>
    <property type="evidence" value="ECO:0007669"/>
    <property type="project" value="UniProtKB-SubCell"/>
</dbReference>
<dbReference type="EMBL" id="SDRB02002099">
    <property type="protein sequence ID" value="THG20154.1"/>
    <property type="molecule type" value="Genomic_DNA"/>
</dbReference>
<feature type="domain" description="K Homology" evidence="10">
    <location>
        <begin position="434"/>
        <end position="482"/>
    </location>
</feature>
<keyword evidence="7" id="KW-0694">RNA-binding</keyword>
<evidence type="ECO:0000256" key="8">
    <source>
        <dbReference type="ARBA" id="ARBA00023242"/>
    </source>
</evidence>
<evidence type="ECO:0000313" key="11">
    <source>
        <dbReference type="EMBL" id="THG20154.1"/>
    </source>
</evidence>
<evidence type="ECO:0000256" key="3">
    <source>
        <dbReference type="ARBA" id="ARBA00007841"/>
    </source>
</evidence>
<dbReference type="GO" id="GO:0000176">
    <property type="term" value="C:nuclear exosome (RNase complex)"/>
    <property type="evidence" value="ECO:0007669"/>
    <property type="project" value="TreeGrafter"/>
</dbReference>
<dbReference type="Gene3D" id="3.30.1370.10">
    <property type="entry name" value="K Homology domain, type 1"/>
    <property type="match status" value="1"/>
</dbReference>
<reference evidence="11 12" key="1">
    <citation type="journal article" date="2018" name="Proc. Natl. Acad. Sci. U.S.A.">
        <title>Draft genome sequence of Camellia sinensis var. sinensis provides insights into the evolution of the tea genome and tea quality.</title>
        <authorList>
            <person name="Wei C."/>
            <person name="Yang H."/>
            <person name="Wang S."/>
            <person name="Zhao J."/>
            <person name="Liu C."/>
            <person name="Gao L."/>
            <person name="Xia E."/>
            <person name="Lu Y."/>
            <person name="Tai Y."/>
            <person name="She G."/>
            <person name="Sun J."/>
            <person name="Cao H."/>
            <person name="Tong W."/>
            <person name="Gao Q."/>
            <person name="Li Y."/>
            <person name="Deng W."/>
            <person name="Jiang X."/>
            <person name="Wang W."/>
            <person name="Chen Q."/>
            <person name="Zhang S."/>
            <person name="Li H."/>
            <person name="Wu J."/>
            <person name="Wang P."/>
            <person name="Li P."/>
            <person name="Shi C."/>
            <person name="Zheng F."/>
            <person name="Jian J."/>
            <person name="Huang B."/>
            <person name="Shan D."/>
            <person name="Shi M."/>
            <person name="Fang C."/>
            <person name="Yue Y."/>
            <person name="Li F."/>
            <person name="Li D."/>
            <person name="Wei S."/>
            <person name="Han B."/>
            <person name="Jiang C."/>
            <person name="Yin Y."/>
            <person name="Xia T."/>
            <person name="Zhang Z."/>
            <person name="Bennetzen J.L."/>
            <person name="Zhao S."/>
            <person name="Wan X."/>
        </authorList>
    </citation>
    <scope>NUCLEOTIDE SEQUENCE [LARGE SCALE GENOMIC DNA]</scope>
    <source>
        <strain evidence="12">cv. Shuchazao</strain>
        <tissue evidence="11">Leaf</tissue>
    </source>
</reference>
<keyword evidence="5" id="KW-0698">rRNA processing</keyword>
<protein>
    <recommendedName>
        <fullName evidence="9">Ribosomal RNA-processing protein 40</fullName>
    </recommendedName>
</protein>
<dbReference type="FunFam" id="3.30.1370.10:FF:000038">
    <property type="entry name" value="exosome complex component RRP40"/>
    <property type="match status" value="1"/>
</dbReference>
<evidence type="ECO:0000259" key="10">
    <source>
        <dbReference type="Pfam" id="PF15985"/>
    </source>
</evidence>
<dbReference type="Pfam" id="PF15985">
    <property type="entry name" value="KH_6"/>
    <property type="match status" value="1"/>
</dbReference>
<dbReference type="Proteomes" id="UP000306102">
    <property type="component" value="Unassembled WGS sequence"/>
</dbReference>
<dbReference type="GO" id="GO:0071051">
    <property type="term" value="P:poly(A)-dependent snoRNA 3'-end processing"/>
    <property type="evidence" value="ECO:0007669"/>
    <property type="project" value="TreeGrafter"/>
</dbReference>
<dbReference type="Pfam" id="PF21262">
    <property type="entry name" value="RRP40_S1"/>
    <property type="match status" value="1"/>
</dbReference>
<dbReference type="Gene3D" id="2.40.50.100">
    <property type="match status" value="1"/>
</dbReference>
<evidence type="ECO:0000256" key="4">
    <source>
        <dbReference type="ARBA" id="ARBA00022490"/>
    </source>
</evidence>
<gene>
    <name evidence="11" type="ORF">TEA_002390</name>
</gene>
<dbReference type="GO" id="GO:0000467">
    <property type="term" value="P:exonucleolytic trimming to generate mature 3'-end of 5.8S rRNA from tricistronic rRNA transcript (SSU-rRNA, 5.8S rRNA, LSU-rRNA)"/>
    <property type="evidence" value="ECO:0007669"/>
    <property type="project" value="TreeGrafter"/>
</dbReference>
<name>A0A4S4EUJ8_CAMSN</name>
<dbReference type="PANTHER" id="PTHR21321">
    <property type="entry name" value="PNAS-3 RELATED"/>
    <property type="match status" value="1"/>
</dbReference>
<dbReference type="CDD" id="cd05790">
    <property type="entry name" value="S1_Rrp40"/>
    <property type="match status" value="1"/>
</dbReference>
<dbReference type="FunFam" id="2.40.50.100:FF:000054">
    <property type="entry name" value="Exosome complex exonuclease RRP40"/>
    <property type="match status" value="1"/>
</dbReference>
<keyword evidence="4" id="KW-0963">Cytoplasm</keyword>